<feature type="domain" description="Putative regulatory protein FmdB zinc ribbon" evidence="2">
    <location>
        <begin position="1"/>
        <end position="43"/>
    </location>
</feature>
<evidence type="ECO:0000313" key="4">
    <source>
        <dbReference type="Proteomes" id="UP000191931"/>
    </source>
</evidence>
<feature type="compositionally biased region" description="Polar residues" evidence="1">
    <location>
        <begin position="63"/>
        <end position="76"/>
    </location>
</feature>
<dbReference type="AlphaFoldDB" id="A0A1W1HJC0"/>
<dbReference type="EMBL" id="FWEV01000318">
    <property type="protein sequence ID" value="SLM32472.1"/>
    <property type="molecule type" value="Genomic_DNA"/>
</dbReference>
<evidence type="ECO:0000256" key="1">
    <source>
        <dbReference type="SAM" id="MobiDB-lite"/>
    </source>
</evidence>
<proteinExistence type="predicted"/>
<accession>A0A1W1HJC0</accession>
<dbReference type="InterPro" id="IPR013429">
    <property type="entry name" value="Regulatory_FmdB_Zinc_ribbon"/>
</dbReference>
<dbReference type="OrthoDB" id="9813321at2"/>
<dbReference type="STRING" id="1246637.MTBBW1_730025"/>
<dbReference type="Proteomes" id="UP000191931">
    <property type="component" value="Unassembled WGS sequence"/>
</dbReference>
<dbReference type="RefSeq" id="WP_080802303.1">
    <property type="nucleotide sequence ID" value="NZ_LT828543.1"/>
</dbReference>
<protein>
    <recommendedName>
        <fullName evidence="2">Putative regulatory protein FmdB zinc ribbon domain-containing protein</fullName>
    </recommendedName>
</protein>
<gene>
    <name evidence="3" type="ORF">MTBBW1_730025</name>
</gene>
<name>A0A1W1HJC0_9BACT</name>
<dbReference type="NCBIfam" id="TIGR02605">
    <property type="entry name" value="CxxC_CxxC_SSSS"/>
    <property type="match status" value="1"/>
</dbReference>
<evidence type="ECO:0000259" key="2">
    <source>
        <dbReference type="SMART" id="SM00834"/>
    </source>
</evidence>
<evidence type="ECO:0000313" key="3">
    <source>
        <dbReference type="EMBL" id="SLM32472.1"/>
    </source>
</evidence>
<reference evidence="3 4" key="1">
    <citation type="submission" date="2017-03" db="EMBL/GenBank/DDBJ databases">
        <authorList>
            <person name="Afonso C.L."/>
            <person name="Miller P.J."/>
            <person name="Scott M.A."/>
            <person name="Spackman E."/>
            <person name="Goraichik I."/>
            <person name="Dimitrov K.M."/>
            <person name="Suarez D.L."/>
            <person name="Swayne D.E."/>
        </authorList>
    </citation>
    <scope>NUCLEOTIDE SEQUENCE [LARGE SCALE GENOMIC DNA]</scope>
    <source>
        <strain evidence="3">PRJEB14757</strain>
    </source>
</reference>
<sequence>MPIFEFKCSDCEEFFEILFMSGDSEKEIKCPKCSSFAVERVVSTINYAMGPSVSAKKEGVSKQTRNCSSGSCSTYTVPGESRG</sequence>
<organism evidence="3 4">
    <name type="scientific">Desulfamplus magnetovallimortis</name>
    <dbReference type="NCBI Taxonomy" id="1246637"/>
    <lineage>
        <taxon>Bacteria</taxon>
        <taxon>Pseudomonadati</taxon>
        <taxon>Thermodesulfobacteriota</taxon>
        <taxon>Desulfobacteria</taxon>
        <taxon>Desulfobacterales</taxon>
        <taxon>Desulfobacteraceae</taxon>
        <taxon>Desulfamplus</taxon>
    </lineage>
</organism>
<dbReference type="SMART" id="SM00834">
    <property type="entry name" value="CxxC_CXXC_SSSS"/>
    <property type="match status" value="1"/>
</dbReference>
<keyword evidence="4" id="KW-1185">Reference proteome</keyword>
<dbReference type="Pfam" id="PF09723">
    <property type="entry name" value="Zn_ribbon_8"/>
    <property type="match status" value="1"/>
</dbReference>
<feature type="region of interest" description="Disordered" evidence="1">
    <location>
        <begin position="63"/>
        <end position="83"/>
    </location>
</feature>